<name>C7RDR6_ANAPD</name>
<keyword evidence="7" id="KW-1185">Reference proteome</keyword>
<keyword evidence="4" id="KW-0472">Membrane</keyword>
<dbReference type="STRING" id="525919.Apre_1306"/>
<feature type="region of interest" description="Disordered" evidence="3">
    <location>
        <begin position="386"/>
        <end position="415"/>
    </location>
</feature>
<evidence type="ECO:0000256" key="4">
    <source>
        <dbReference type="SAM" id="Phobius"/>
    </source>
</evidence>
<proteinExistence type="predicted"/>
<dbReference type="RefSeq" id="WP_015778228.1">
    <property type="nucleotide sequence ID" value="NC_013171.1"/>
</dbReference>
<keyword evidence="2" id="KW-0378">Hydrolase</keyword>
<dbReference type="OrthoDB" id="9758917at2"/>
<dbReference type="InterPro" id="IPR009003">
    <property type="entry name" value="Peptidase_S1_PA"/>
</dbReference>
<dbReference type="KEGG" id="apr:Apre_1306"/>
<sequence>MRRNKSGGGFSHFISALLGAVIGGFVIYFLLGGAANNDNNIAESENNPKQIESKENKESTKKDININADDSIESVVVKKSIDSVVGINTISEVTQNTFFGQQSGYVEGIGSGSIVTEDGYIVTNSHVVSNGDVAQINVLFSNGETSEAELVWNDAALDLAIIKVKKDNLPAIELGDSDKVGIGDKAIAIGNPLGFELQSTVTSGIISGLNRTVKFNTGVSMDGLMQTDAAINAGNSGGALLNTKGELIGINTAKAGNSDGIGFAIPINIVKPVIEKVRKTGKFNSVYLGITGQSIDYIKQIPNFNTEKLGTDYGVYVVSSFDRNSDIEEGDVITAIDGVAVKDMNSLRKALLSYAVGDKAKLTVYRDGVKKEIDVEFNIDSSNIDEFDKAQPSEDNTSEDNKGSKDRLNPFFNLP</sequence>
<feature type="region of interest" description="Disordered" evidence="3">
    <location>
        <begin position="40"/>
        <end position="62"/>
    </location>
</feature>
<feature type="compositionally biased region" description="Basic and acidic residues" evidence="3">
    <location>
        <begin position="399"/>
        <end position="408"/>
    </location>
</feature>
<organism evidence="6 7">
    <name type="scientific">Anaerococcus prevotii (strain ATCC 9321 / DSM 20548 / JCM 6508 / NCTC 11806 / PC1)</name>
    <name type="common">Peptostreptococcus prevotii</name>
    <name type="synonym">Peptococcus prevotii</name>
    <dbReference type="NCBI Taxonomy" id="525919"/>
    <lineage>
        <taxon>Bacteria</taxon>
        <taxon>Bacillati</taxon>
        <taxon>Bacillota</taxon>
        <taxon>Tissierellia</taxon>
        <taxon>Tissierellales</taxon>
        <taxon>Peptoniphilaceae</taxon>
        <taxon>Anaerococcus</taxon>
    </lineage>
</organism>
<dbReference type="Pfam" id="PF13365">
    <property type="entry name" value="Trypsin_2"/>
    <property type="match status" value="1"/>
</dbReference>
<dbReference type="EMBL" id="CP001708">
    <property type="protein sequence ID" value="ACV29329.1"/>
    <property type="molecule type" value="Genomic_DNA"/>
</dbReference>
<accession>C7RDR6</accession>
<dbReference type="PANTHER" id="PTHR43343:SF3">
    <property type="entry name" value="PROTEASE DO-LIKE 8, CHLOROPLASTIC"/>
    <property type="match status" value="1"/>
</dbReference>
<feature type="domain" description="PDZ" evidence="5">
    <location>
        <begin position="309"/>
        <end position="376"/>
    </location>
</feature>
<dbReference type="SUPFAM" id="SSF50494">
    <property type="entry name" value="Trypsin-like serine proteases"/>
    <property type="match status" value="1"/>
</dbReference>
<feature type="transmembrane region" description="Helical" evidence="4">
    <location>
        <begin position="12"/>
        <end position="31"/>
    </location>
</feature>
<dbReference type="PANTHER" id="PTHR43343">
    <property type="entry name" value="PEPTIDASE S12"/>
    <property type="match status" value="1"/>
</dbReference>
<dbReference type="Pfam" id="PF13180">
    <property type="entry name" value="PDZ_2"/>
    <property type="match status" value="1"/>
</dbReference>
<dbReference type="GO" id="GO:0006508">
    <property type="term" value="P:proteolysis"/>
    <property type="evidence" value="ECO:0007669"/>
    <property type="project" value="UniProtKB-KW"/>
</dbReference>
<dbReference type="eggNOG" id="COG0265">
    <property type="taxonomic scope" value="Bacteria"/>
</dbReference>
<dbReference type="Gene3D" id="2.30.42.10">
    <property type="match status" value="1"/>
</dbReference>
<evidence type="ECO:0000259" key="5">
    <source>
        <dbReference type="Pfam" id="PF13180"/>
    </source>
</evidence>
<dbReference type="Gene3D" id="2.40.10.120">
    <property type="match status" value="1"/>
</dbReference>
<dbReference type="InterPro" id="IPR001940">
    <property type="entry name" value="Peptidase_S1C"/>
</dbReference>
<evidence type="ECO:0000256" key="3">
    <source>
        <dbReference type="SAM" id="MobiDB-lite"/>
    </source>
</evidence>
<protein>
    <submittedName>
        <fullName evidence="6">Peptidase S1 and S6 chymotrypsin/Hap</fullName>
    </submittedName>
</protein>
<dbReference type="HOGENOM" id="CLU_020120_0_0_9"/>
<dbReference type="InterPro" id="IPR001478">
    <property type="entry name" value="PDZ"/>
</dbReference>
<dbReference type="GO" id="GO:0004252">
    <property type="term" value="F:serine-type endopeptidase activity"/>
    <property type="evidence" value="ECO:0007669"/>
    <property type="project" value="InterPro"/>
</dbReference>
<reference evidence="6 7" key="1">
    <citation type="journal article" date="2009" name="Stand. Genomic Sci.">
        <title>Complete genome sequence of Anaerococcus prevotii type strain (PC1).</title>
        <authorList>
            <person name="Labutti K."/>
            <person name="Pukall R."/>
            <person name="Steenblock K."/>
            <person name="Glavina Del Rio T."/>
            <person name="Tice H."/>
            <person name="Copeland A."/>
            <person name="Cheng J.F."/>
            <person name="Lucas S."/>
            <person name="Chen F."/>
            <person name="Nolan M."/>
            <person name="Bruce D."/>
            <person name="Goodwin L."/>
            <person name="Pitluck S."/>
            <person name="Ivanova N."/>
            <person name="Mavromatis K."/>
            <person name="Ovchinnikova G."/>
            <person name="Pati A."/>
            <person name="Chen A."/>
            <person name="Palaniappan K."/>
            <person name="Land M."/>
            <person name="Hauser L."/>
            <person name="Chang Y.J."/>
            <person name="Jeffries C.D."/>
            <person name="Chain P."/>
            <person name="Saunders E."/>
            <person name="Brettin T."/>
            <person name="Detter J.C."/>
            <person name="Han C."/>
            <person name="Goker M."/>
            <person name="Bristow J."/>
            <person name="Eisen J.A."/>
            <person name="Markowitz V."/>
            <person name="Hugenholtz P."/>
            <person name="Kyrpides N.C."/>
            <person name="Klenk H.P."/>
            <person name="Lapidus A."/>
        </authorList>
    </citation>
    <scope>NUCLEOTIDE SEQUENCE [LARGE SCALE GENOMIC DNA]</scope>
    <source>
        <strain evidence="7">ATCC 9321 / DSM 20548 / JCM 6508 / NCTC 11806 / PC1</strain>
    </source>
</reference>
<evidence type="ECO:0000313" key="6">
    <source>
        <dbReference type="EMBL" id="ACV29329.1"/>
    </source>
</evidence>
<keyword evidence="4" id="KW-0812">Transmembrane</keyword>
<evidence type="ECO:0000313" key="7">
    <source>
        <dbReference type="Proteomes" id="UP000002294"/>
    </source>
</evidence>
<dbReference type="Proteomes" id="UP000002294">
    <property type="component" value="Chromosome"/>
</dbReference>
<keyword evidence="4" id="KW-1133">Transmembrane helix</keyword>
<dbReference type="InterPro" id="IPR036034">
    <property type="entry name" value="PDZ_sf"/>
</dbReference>
<feature type="compositionally biased region" description="Basic and acidic residues" evidence="3">
    <location>
        <begin position="51"/>
        <end position="62"/>
    </location>
</feature>
<dbReference type="InterPro" id="IPR051201">
    <property type="entry name" value="Chloro_Bact_Ser_Proteases"/>
</dbReference>
<dbReference type="AlphaFoldDB" id="C7RDR6"/>
<dbReference type="PRINTS" id="PR00834">
    <property type="entry name" value="PROTEASES2C"/>
</dbReference>
<dbReference type="SUPFAM" id="SSF50156">
    <property type="entry name" value="PDZ domain-like"/>
    <property type="match status" value="1"/>
</dbReference>
<evidence type="ECO:0000256" key="2">
    <source>
        <dbReference type="ARBA" id="ARBA00022801"/>
    </source>
</evidence>
<keyword evidence="1" id="KW-0645">Protease</keyword>
<evidence type="ECO:0000256" key="1">
    <source>
        <dbReference type="ARBA" id="ARBA00022670"/>
    </source>
</evidence>
<gene>
    <name evidence="6" type="ordered locus">Apre_1306</name>
</gene>